<gene>
    <name evidence="2" type="ORF">GCM10009550_77030</name>
</gene>
<dbReference type="EMBL" id="BAAAHH010000069">
    <property type="protein sequence ID" value="GAA0969877.1"/>
    <property type="molecule type" value="Genomic_DNA"/>
</dbReference>
<evidence type="ECO:0000313" key="2">
    <source>
        <dbReference type="EMBL" id="GAA0969877.1"/>
    </source>
</evidence>
<dbReference type="InterPro" id="IPR025495">
    <property type="entry name" value="DUF4386"/>
</dbReference>
<name>A0ABP4CKY8_9ACTN</name>
<feature type="transmembrane region" description="Helical" evidence="1">
    <location>
        <begin position="95"/>
        <end position="116"/>
    </location>
</feature>
<feature type="transmembrane region" description="Helical" evidence="1">
    <location>
        <begin position="150"/>
        <end position="169"/>
    </location>
</feature>
<feature type="transmembrane region" description="Helical" evidence="1">
    <location>
        <begin position="12"/>
        <end position="32"/>
    </location>
</feature>
<proteinExistence type="predicted"/>
<organism evidence="2 3">
    <name type="scientific">Actinocorallia libanotica</name>
    <dbReference type="NCBI Taxonomy" id="46162"/>
    <lineage>
        <taxon>Bacteria</taxon>
        <taxon>Bacillati</taxon>
        <taxon>Actinomycetota</taxon>
        <taxon>Actinomycetes</taxon>
        <taxon>Streptosporangiales</taxon>
        <taxon>Thermomonosporaceae</taxon>
        <taxon>Actinocorallia</taxon>
    </lineage>
</organism>
<feature type="transmembrane region" description="Helical" evidence="1">
    <location>
        <begin position="60"/>
        <end position="83"/>
    </location>
</feature>
<protein>
    <submittedName>
        <fullName evidence="2">DUF4386 domain-containing protein</fullName>
    </submittedName>
</protein>
<keyword evidence="1" id="KW-0812">Transmembrane</keyword>
<evidence type="ECO:0000256" key="1">
    <source>
        <dbReference type="SAM" id="Phobius"/>
    </source>
</evidence>
<keyword evidence="3" id="KW-1185">Reference proteome</keyword>
<reference evidence="3" key="1">
    <citation type="journal article" date="2019" name="Int. J. Syst. Evol. Microbiol.">
        <title>The Global Catalogue of Microorganisms (GCM) 10K type strain sequencing project: providing services to taxonomists for standard genome sequencing and annotation.</title>
        <authorList>
            <consortium name="The Broad Institute Genomics Platform"/>
            <consortium name="The Broad Institute Genome Sequencing Center for Infectious Disease"/>
            <person name="Wu L."/>
            <person name="Ma J."/>
        </authorList>
    </citation>
    <scope>NUCLEOTIDE SEQUENCE [LARGE SCALE GENOMIC DNA]</scope>
    <source>
        <strain evidence="3">JCM 10696</strain>
    </source>
</reference>
<keyword evidence="1" id="KW-0472">Membrane</keyword>
<evidence type="ECO:0000313" key="3">
    <source>
        <dbReference type="Proteomes" id="UP001500665"/>
    </source>
</evidence>
<dbReference type="RefSeq" id="WP_344247687.1">
    <property type="nucleotide sequence ID" value="NZ_BAAAHH010000069.1"/>
</dbReference>
<sequence length="249" mass="26199">MTTTESRPPLRGAAVAAGLGLLGMTALAFWSFSTFGDLVVAGDATRTARNIADHELSFRALIGGFLIVAVLDVLVAVALRTLLAPAGRSVATFCAWLRVTYAAVFAAVLGNLLIAVRLLTDGASQSAFTSRQLEAQVLTAVNAFQDGWDAALVIFGLHLIVLGHLVFVSRFIPRTLGILLMIAGVGYAVDGAGTILFAGYDADIARFTFVGEALLMGWLLWRGPHLTAPRTHESIRTASPEAAQTGSST</sequence>
<dbReference type="Proteomes" id="UP001500665">
    <property type="component" value="Unassembled WGS sequence"/>
</dbReference>
<comment type="caution">
    <text evidence="2">The sequence shown here is derived from an EMBL/GenBank/DDBJ whole genome shotgun (WGS) entry which is preliminary data.</text>
</comment>
<feature type="transmembrane region" description="Helical" evidence="1">
    <location>
        <begin position="176"/>
        <end position="198"/>
    </location>
</feature>
<accession>A0ABP4CKY8</accession>
<dbReference type="Pfam" id="PF14329">
    <property type="entry name" value="DUF4386"/>
    <property type="match status" value="1"/>
</dbReference>
<keyword evidence="1" id="KW-1133">Transmembrane helix</keyword>
<feature type="transmembrane region" description="Helical" evidence="1">
    <location>
        <begin position="204"/>
        <end position="221"/>
    </location>
</feature>